<reference evidence="2 3" key="1">
    <citation type="journal article" date="2018" name="Plant J.">
        <title>Genome sequences of Chlorella sorokiniana UTEX 1602 and Micractinium conductrix SAG 241.80: implications to maltose excretion by a green alga.</title>
        <authorList>
            <person name="Arriola M.B."/>
            <person name="Velmurugan N."/>
            <person name="Zhang Y."/>
            <person name="Plunkett M.H."/>
            <person name="Hondzo H."/>
            <person name="Barney B.M."/>
        </authorList>
    </citation>
    <scope>NUCLEOTIDE SEQUENCE [LARGE SCALE GENOMIC DNA]</scope>
    <source>
        <strain evidence="3">UTEX 1602</strain>
    </source>
</reference>
<feature type="region of interest" description="Disordered" evidence="1">
    <location>
        <begin position="73"/>
        <end position="108"/>
    </location>
</feature>
<dbReference type="EMBL" id="LHPG02000004">
    <property type="protein sequence ID" value="PRW58741.1"/>
    <property type="molecule type" value="Genomic_DNA"/>
</dbReference>
<feature type="region of interest" description="Disordered" evidence="1">
    <location>
        <begin position="350"/>
        <end position="370"/>
    </location>
</feature>
<protein>
    <submittedName>
        <fullName evidence="2">DUF3223 domain-containing</fullName>
    </submittedName>
</protein>
<evidence type="ECO:0000256" key="1">
    <source>
        <dbReference type="SAM" id="MobiDB-lite"/>
    </source>
</evidence>
<name>A0A2P6TXF8_CHLSO</name>
<evidence type="ECO:0000313" key="2">
    <source>
        <dbReference type="EMBL" id="PRW58741.1"/>
    </source>
</evidence>
<gene>
    <name evidence="2" type="ORF">C2E21_2236</name>
</gene>
<dbReference type="AlphaFoldDB" id="A0A2P6TXF8"/>
<dbReference type="Gene3D" id="3.10.450.40">
    <property type="match status" value="1"/>
</dbReference>
<proteinExistence type="predicted"/>
<keyword evidence="3" id="KW-1185">Reference proteome</keyword>
<feature type="compositionally biased region" description="Basic residues" evidence="1">
    <location>
        <begin position="360"/>
        <end position="370"/>
    </location>
</feature>
<comment type="caution">
    <text evidence="2">The sequence shown here is derived from an EMBL/GenBank/DDBJ whole genome shotgun (WGS) entry which is preliminary data.</text>
</comment>
<dbReference type="Proteomes" id="UP000239899">
    <property type="component" value="Unassembled WGS sequence"/>
</dbReference>
<accession>A0A2P6TXF8</accession>
<sequence length="370" mass="41023">MQLAAAQTWGARLPRAPAVTPAAPQRLQHRLGLAASRCPAAAAGGAAHAAAAAVEAPQQLQEAEPEELMLSFSMDSGSDDDLQLASKPRRRGAGAASGGSSEWRRRGQPLDQYRAVPVTVAGERYESLMDLRYKMRSLQRELLGQADEVEVPRSSPHFEIIQALFRRHPSYRTKVQEPIQSFYVVRNPYVNSGYGCEFQYVDARGPEYRSDFSLLKCTRPRPKLRRRNLLVEACTSAIAPQLEAAAAAAPRNPAGQRCCERCGSDFKVEVIYTSWPLSNLIQKFEAEAAPRRTPAKFAKPPADAGCQLAQFRLNSEADSAWAAAWEQYHQQQARLEALCKHCANRQADAARQQQQLERRSRQRGGRRGQA</sequence>
<evidence type="ECO:0000313" key="3">
    <source>
        <dbReference type="Proteomes" id="UP000239899"/>
    </source>
</evidence>
<organism evidence="2 3">
    <name type="scientific">Chlorella sorokiniana</name>
    <name type="common">Freshwater green alga</name>
    <dbReference type="NCBI Taxonomy" id="3076"/>
    <lineage>
        <taxon>Eukaryota</taxon>
        <taxon>Viridiplantae</taxon>
        <taxon>Chlorophyta</taxon>
        <taxon>core chlorophytes</taxon>
        <taxon>Trebouxiophyceae</taxon>
        <taxon>Chlorellales</taxon>
        <taxon>Chlorellaceae</taxon>
        <taxon>Chlorella clade</taxon>
        <taxon>Chlorella</taxon>
    </lineage>
</organism>
<dbReference type="OrthoDB" id="10394673at2759"/>